<sequence>LGAMRVAYNATAAASAGLARAASVQPLPAAADAAAFAGCALEDLAPEQLPMDWGVKRSMTLSSAARFELHHKAQRAPPLARDWRHPEQPLEPATVVAAAAAAATAAAAARSHGGAAAAGSSSGGGGGRGLLAQRLTAWRGALHSLYGAYRGGECKLFYVLSQAARQPFAALFLQKGVRGSGEACALLSQSTRALRARLVAAGVPFSMPLQQELGGAAQRQAAAQAAAEAEALEQAWAGGDGELCDAGGQVPAAALVPGSGVADNSRQSLLLMYGPRAVHGLYDFLLNDTSYGTRPRGAGSSRLAAGGGGGAGAAGGRGSVQEETPFDLPLLLAPVPFEGGAVWRPSIKAFTMSGRPGSADAPHPAAADPADDHASASHVLQVSGPLPPWTVWRLCGLLARLHPPGYTAVLDPEAASIPLNSR</sequence>
<evidence type="ECO:0000256" key="5">
    <source>
        <dbReference type="SAM" id="MobiDB-lite"/>
    </source>
</evidence>
<feature type="compositionally biased region" description="Gly residues" evidence="5">
    <location>
        <begin position="305"/>
        <end position="318"/>
    </location>
</feature>
<proteinExistence type="inferred from homology"/>
<evidence type="ECO:0000256" key="4">
    <source>
        <dbReference type="ARBA" id="ARBA00025806"/>
    </source>
</evidence>
<dbReference type="PANTHER" id="PTHR12972:SF0">
    <property type="entry name" value="PROTEIN DOWNSTREAM NEIGHBOR OF SON"/>
    <property type="match status" value="1"/>
</dbReference>
<gene>
    <name evidence="6" type="ORF">TSOC_013199</name>
</gene>
<dbReference type="OrthoDB" id="534063at2759"/>
<protein>
    <submittedName>
        <fullName evidence="6">Protein downstream neighbor of Son</fullName>
    </submittedName>
</protein>
<dbReference type="GO" id="GO:0005634">
    <property type="term" value="C:nucleus"/>
    <property type="evidence" value="ECO:0007669"/>
    <property type="project" value="UniProtKB-SubCell"/>
</dbReference>
<comment type="similarity">
    <text evidence="4">Belongs to the DONSON family.</text>
</comment>
<name>A0A2J7ZL03_9CHLO</name>
<dbReference type="AlphaFoldDB" id="A0A2J7ZL03"/>
<evidence type="ECO:0000313" key="6">
    <source>
        <dbReference type="EMBL" id="PNH00942.1"/>
    </source>
</evidence>
<keyword evidence="7" id="KW-1185">Reference proteome</keyword>
<comment type="caution">
    <text evidence="6">The sequence shown here is derived from an EMBL/GenBank/DDBJ whole genome shotgun (WGS) entry which is preliminary data.</text>
</comment>
<dbReference type="Proteomes" id="UP000236333">
    <property type="component" value="Unassembled WGS sequence"/>
</dbReference>
<comment type="subcellular location">
    <subcellularLocation>
        <location evidence="1">Nucleus</location>
    </subcellularLocation>
</comment>
<keyword evidence="3" id="KW-0539">Nucleus</keyword>
<keyword evidence="2" id="KW-0217">Developmental protein</keyword>
<organism evidence="6 7">
    <name type="scientific">Tetrabaena socialis</name>
    <dbReference type="NCBI Taxonomy" id="47790"/>
    <lineage>
        <taxon>Eukaryota</taxon>
        <taxon>Viridiplantae</taxon>
        <taxon>Chlorophyta</taxon>
        <taxon>core chlorophytes</taxon>
        <taxon>Chlorophyceae</taxon>
        <taxon>CS clade</taxon>
        <taxon>Chlamydomonadales</taxon>
        <taxon>Tetrabaenaceae</taxon>
        <taxon>Tetrabaena</taxon>
    </lineage>
</organism>
<feature type="non-terminal residue" evidence="6">
    <location>
        <position position="1"/>
    </location>
</feature>
<dbReference type="EMBL" id="PGGS01001085">
    <property type="protein sequence ID" value="PNH00942.1"/>
    <property type="molecule type" value="Genomic_DNA"/>
</dbReference>
<feature type="region of interest" description="Disordered" evidence="5">
    <location>
        <begin position="296"/>
        <end position="320"/>
    </location>
</feature>
<feature type="compositionally biased region" description="Low complexity" evidence="5">
    <location>
        <begin position="358"/>
        <end position="368"/>
    </location>
</feature>
<feature type="non-terminal residue" evidence="6">
    <location>
        <position position="422"/>
    </location>
</feature>
<dbReference type="GO" id="GO:0033260">
    <property type="term" value="P:nuclear DNA replication"/>
    <property type="evidence" value="ECO:0007669"/>
    <property type="project" value="TreeGrafter"/>
</dbReference>
<feature type="region of interest" description="Disordered" evidence="5">
    <location>
        <begin position="353"/>
        <end position="376"/>
    </location>
</feature>
<reference evidence="6 7" key="1">
    <citation type="journal article" date="2017" name="Mol. Biol. Evol.">
        <title>The 4-celled Tetrabaena socialis nuclear genome reveals the essential components for genetic control of cell number at the origin of multicellularity in the volvocine lineage.</title>
        <authorList>
            <person name="Featherston J."/>
            <person name="Arakaki Y."/>
            <person name="Hanschen E.R."/>
            <person name="Ferris P.J."/>
            <person name="Michod R.E."/>
            <person name="Olson B.J.S.C."/>
            <person name="Nozaki H."/>
            <person name="Durand P.M."/>
        </authorList>
    </citation>
    <scope>NUCLEOTIDE SEQUENCE [LARGE SCALE GENOMIC DNA]</scope>
    <source>
        <strain evidence="6 7">NIES-571</strain>
    </source>
</reference>
<dbReference type="PANTHER" id="PTHR12972">
    <property type="entry name" value="DOWNSTREAM NEIGHBOR OF SON"/>
    <property type="match status" value="1"/>
</dbReference>
<dbReference type="InterPro" id="IPR024861">
    <property type="entry name" value="Donson"/>
</dbReference>
<evidence type="ECO:0000256" key="3">
    <source>
        <dbReference type="ARBA" id="ARBA00023242"/>
    </source>
</evidence>
<accession>A0A2J7ZL03</accession>
<evidence type="ECO:0000256" key="1">
    <source>
        <dbReference type="ARBA" id="ARBA00004123"/>
    </source>
</evidence>
<evidence type="ECO:0000313" key="7">
    <source>
        <dbReference type="Proteomes" id="UP000236333"/>
    </source>
</evidence>
<evidence type="ECO:0000256" key="2">
    <source>
        <dbReference type="ARBA" id="ARBA00022473"/>
    </source>
</evidence>